<dbReference type="GO" id="GO:0031461">
    <property type="term" value="C:cullin-RING ubiquitin ligase complex"/>
    <property type="evidence" value="ECO:0007669"/>
    <property type="project" value="InterPro"/>
</dbReference>
<dbReference type="InterPro" id="IPR016157">
    <property type="entry name" value="Cullin_CS"/>
</dbReference>
<evidence type="ECO:0000313" key="9">
    <source>
        <dbReference type="WBParaSite" id="ACRNAN_scaffold6342.g27979.t1"/>
    </source>
</evidence>
<dbReference type="InterPro" id="IPR045093">
    <property type="entry name" value="Cullin"/>
</dbReference>
<feature type="domain" description="Cullin family profile" evidence="7">
    <location>
        <begin position="393"/>
        <end position="650"/>
    </location>
</feature>
<sequence>MSYKHSDSSKIKQYIPKRMDDEEAEQKWKSLKKAINAVHARIHVTMSFEEYYCSAYAMVTGKQGEMLYRGFCEVISEHLIHQIRPLFENAINENFLETLDTVWTKFNTETIMIRDLLMYVDRSFVDFHRPPVKKLYDVALDLFREIIVDYPTINDQLKAFMLNCIAQERQYAHISWIHLKSACQMLHTLSSTTNSGNKRYYYEQVFEGPFLRETQEYYQTSSQKFLEENSTSVYVKKVRECFKDEESRSDRYLDDETMRKVFKILREELIRKNMQILVNNGLVDMINNEKYMELRDLYELLKEVENGLNLLADSLGEFLRHQISYLNEENTEACSSEQLTIEKQLFKPIAFIQSILDVKDQFDTIISRAFNNDTSFRHRIRTEFEKFLNGNKRSPEFLSLYIDEKLRKGFKEVRESEVDLLLDKIVNLFRHLQEKDVFERYYKIHLSKRLIFNKTSNMDYEKSVISKLRDECGAIFTMKLEGMFKDMGTSADLMEEYKNTPQFSSSNVEFSVQVLTAVNWPYHATTSINIPLNVLNAFETFKDYYLGKHSGRKLDLLVNQGYAELNAYFYGSNKREEEAPSQLESQPYTNSSVNSNSSLIPTRKYQLIVNTYTMVVLLCFNEREKLSFKQLLDETKIPEKELVRVLQSLSMGKTSMRVLCRQGKNKEIESADEFWLNDGFSSKLKKVRIQMISNRNCLEKEPTTREKVEEDRRHEVEAAIVRIMKARKILSHSELIVESTNQLKARFNPDPILIKRRIENLIERDYLKRDDQDQKLYHYIT</sequence>
<evidence type="ECO:0000256" key="6">
    <source>
        <dbReference type="RuleBase" id="RU003829"/>
    </source>
</evidence>
<accession>A0A914E9S7</accession>
<dbReference type="InterPro" id="IPR016159">
    <property type="entry name" value="Cullin_repeat-like_dom_sf"/>
</dbReference>
<dbReference type="InterPro" id="IPR036388">
    <property type="entry name" value="WH-like_DNA-bd_sf"/>
</dbReference>
<dbReference type="FunFam" id="1.20.1310.10:FF:000002">
    <property type="entry name" value="cullin-3 isoform X1"/>
    <property type="match status" value="1"/>
</dbReference>
<dbReference type="SMART" id="SM00182">
    <property type="entry name" value="CULLIN"/>
    <property type="match status" value="1"/>
</dbReference>
<dbReference type="InterPro" id="IPR059120">
    <property type="entry name" value="Cullin-like_AB"/>
</dbReference>
<dbReference type="FunFam" id="1.10.10.10:FF:000014">
    <property type="entry name" value="Cullin 1"/>
    <property type="match status" value="1"/>
</dbReference>
<dbReference type="PROSITE" id="PS01256">
    <property type="entry name" value="CULLIN_1"/>
    <property type="match status" value="1"/>
</dbReference>
<dbReference type="GO" id="GO:0006511">
    <property type="term" value="P:ubiquitin-dependent protein catabolic process"/>
    <property type="evidence" value="ECO:0007669"/>
    <property type="project" value="InterPro"/>
</dbReference>
<dbReference type="InterPro" id="IPR001373">
    <property type="entry name" value="Cullin_N"/>
</dbReference>
<name>A0A914E9S7_9BILA</name>
<dbReference type="PROSITE" id="PS50069">
    <property type="entry name" value="CULLIN_2"/>
    <property type="match status" value="1"/>
</dbReference>
<dbReference type="SUPFAM" id="SSF75632">
    <property type="entry name" value="Cullin homology domain"/>
    <property type="match status" value="1"/>
</dbReference>
<dbReference type="Pfam" id="PF00888">
    <property type="entry name" value="Cullin"/>
    <property type="match status" value="1"/>
</dbReference>
<proteinExistence type="inferred from homology"/>
<dbReference type="InterPro" id="IPR036317">
    <property type="entry name" value="Cullin_homology_sf"/>
</dbReference>
<evidence type="ECO:0000259" key="7">
    <source>
        <dbReference type="PROSITE" id="PS50069"/>
    </source>
</evidence>
<dbReference type="Gene3D" id="1.20.1310.10">
    <property type="entry name" value="Cullin Repeats"/>
    <property type="match status" value="4"/>
</dbReference>
<evidence type="ECO:0000256" key="4">
    <source>
        <dbReference type="ARBA" id="ARBA00022843"/>
    </source>
</evidence>
<dbReference type="WBParaSite" id="ACRNAN_scaffold6342.g27979.t1">
    <property type="protein sequence ID" value="ACRNAN_scaffold6342.g27979.t1"/>
    <property type="gene ID" value="ACRNAN_scaffold6342.g27979"/>
</dbReference>
<dbReference type="Pfam" id="PF10557">
    <property type="entry name" value="Cullin_Nedd8"/>
    <property type="match status" value="1"/>
</dbReference>
<dbReference type="InterPro" id="IPR016158">
    <property type="entry name" value="Cullin_homology"/>
</dbReference>
<dbReference type="Proteomes" id="UP000887540">
    <property type="component" value="Unplaced"/>
</dbReference>
<comment type="similarity">
    <text evidence="1 5 6">Belongs to the cullin family.</text>
</comment>
<dbReference type="PANTHER" id="PTHR11932">
    <property type="entry name" value="CULLIN"/>
    <property type="match status" value="1"/>
</dbReference>
<protein>
    <submittedName>
        <fullName evidence="9">Cullin family profile domain-containing protein</fullName>
    </submittedName>
</protein>
<dbReference type="GO" id="GO:0031625">
    <property type="term" value="F:ubiquitin protein ligase binding"/>
    <property type="evidence" value="ECO:0007669"/>
    <property type="project" value="InterPro"/>
</dbReference>
<evidence type="ECO:0000256" key="1">
    <source>
        <dbReference type="ARBA" id="ARBA00006019"/>
    </source>
</evidence>
<dbReference type="Gene3D" id="3.30.230.130">
    <property type="entry name" value="Cullin, Chain C, Domain 2"/>
    <property type="match status" value="1"/>
</dbReference>
<dbReference type="SUPFAM" id="SSF74788">
    <property type="entry name" value="Cullin repeat-like"/>
    <property type="match status" value="1"/>
</dbReference>
<dbReference type="InterPro" id="IPR036390">
    <property type="entry name" value="WH_DNA-bd_sf"/>
</dbReference>
<dbReference type="Gene3D" id="1.10.10.10">
    <property type="entry name" value="Winged helix-like DNA-binding domain superfamily/Winged helix DNA-binding domain"/>
    <property type="match status" value="1"/>
</dbReference>
<evidence type="ECO:0000313" key="8">
    <source>
        <dbReference type="Proteomes" id="UP000887540"/>
    </source>
</evidence>
<keyword evidence="2" id="KW-1017">Isopeptide bond</keyword>
<dbReference type="SMART" id="SM00884">
    <property type="entry name" value="Cullin_Nedd8"/>
    <property type="match status" value="1"/>
</dbReference>
<dbReference type="Pfam" id="PF26557">
    <property type="entry name" value="Cullin_AB"/>
    <property type="match status" value="1"/>
</dbReference>
<organism evidence="8 9">
    <name type="scientific">Acrobeloides nanus</name>
    <dbReference type="NCBI Taxonomy" id="290746"/>
    <lineage>
        <taxon>Eukaryota</taxon>
        <taxon>Metazoa</taxon>
        <taxon>Ecdysozoa</taxon>
        <taxon>Nematoda</taxon>
        <taxon>Chromadorea</taxon>
        <taxon>Rhabditida</taxon>
        <taxon>Tylenchina</taxon>
        <taxon>Cephalobomorpha</taxon>
        <taxon>Cephaloboidea</taxon>
        <taxon>Cephalobidae</taxon>
        <taxon>Acrobeloides</taxon>
    </lineage>
</organism>
<dbReference type="AlphaFoldDB" id="A0A914E9S7"/>
<keyword evidence="4" id="KW-0832">Ubl conjugation</keyword>
<evidence type="ECO:0000256" key="3">
    <source>
        <dbReference type="ARBA" id="ARBA00022786"/>
    </source>
</evidence>
<evidence type="ECO:0000256" key="5">
    <source>
        <dbReference type="PROSITE-ProRule" id="PRU00330"/>
    </source>
</evidence>
<keyword evidence="8" id="KW-1185">Reference proteome</keyword>
<evidence type="ECO:0000256" key="2">
    <source>
        <dbReference type="ARBA" id="ARBA00022499"/>
    </source>
</evidence>
<dbReference type="InterPro" id="IPR019559">
    <property type="entry name" value="Cullin_neddylation_domain"/>
</dbReference>
<keyword evidence="3" id="KW-0833">Ubl conjugation pathway</keyword>
<reference evidence="9" key="1">
    <citation type="submission" date="2022-11" db="UniProtKB">
        <authorList>
            <consortium name="WormBaseParasite"/>
        </authorList>
    </citation>
    <scope>IDENTIFICATION</scope>
</reference>
<dbReference type="SUPFAM" id="SSF46785">
    <property type="entry name" value="Winged helix' DNA-binding domain"/>
    <property type="match status" value="1"/>
</dbReference>
<dbReference type="FunFam" id="1.20.1310.10:FF:000001">
    <property type="entry name" value="Cullin 3"/>
    <property type="match status" value="1"/>
</dbReference>